<dbReference type="GO" id="GO:0000155">
    <property type="term" value="F:phosphorelay sensor kinase activity"/>
    <property type="evidence" value="ECO:0007669"/>
    <property type="project" value="InterPro"/>
</dbReference>
<gene>
    <name evidence="17" type="ORF">DL897_17240</name>
</gene>
<evidence type="ECO:0000256" key="6">
    <source>
        <dbReference type="ARBA" id="ARBA00022679"/>
    </source>
</evidence>
<keyword evidence="13 14" id="KW-0472">Membrane</keyword>
<evidence type="ECO:0000256" key="13">
    <source>
        <dbReference type="ARBA" id="ARBA00023136"/>
    </source>
</evidence>
<dbReference type="SMART" id="SM00091">
    <property type="entry name" value="PAS"/>
    <property type="match status" value="1"/>
</dbReference>
<dbReference type="GO" id="GO:0005886">
    <property type="term" value="C:plasma membrane"/>
    <property type="evidence" value="ECO:0007669"/>
    <property type="project" value="UniProtKB-SubCell"/>
</dbReference>
<dbReference type="Pfam" id="PF17203">
    <property type="entry name" value="sCache_3_2"/>
    <property type="match status" value="1"/>
</dbReference>
<dbReference type="GO" id="GO:0005524">
    <property type="term" value="F:ATP binding"/>
    <property type="evidence" value="ECO:0007669"/>
    <property type="project" value="UniProtKB-KW"/>
</dbReference>
<organism evidence="17 18">
    <name type="scientific">Thermoflavimicrobium daqui</name>
    <dbReference type="NCBI Taxonomy" id="2137476"/>
    <lineage>
        <taxon>Bacteria</taxon>
        <taxon>Bacillati</taxon>
        <taxon>Bacillota</taxon>
        <taxon>Bacilli</taxon>
        <taxon>Bacillales</taxon>
        <taxon>Thermoactinomycetaceae</taxon>
        <taxon>Thermoflavimicrobium</taxon>
    </lineage>
</organism>
<evidence type="ECO:0000256" key="11">
    <source>
        <dbReference type="ARBA" id="ARBA00022989"/>
    </source>
</evidence>
<keyword evidence="18" id="KW-1185">Reference proteome</keyword>
<dbReference type="SUPFAM" id="SSF103190">
    <property type="entry name" value="Sensory domain-like"/>
    <property type="match status" value="1"/>
</dbReference>
<keyword evidence="9 17" id="KW-0418">Kinase</keyword>
<name>A0A364K0T2_9BACL</name>
<dbReference type="InterPro" id="IPR003594">
    <property type="entry name" value="HATPase_dom"/>
</dbReference>
<evidence type="ECO:0000256" key="4">
    <source>
        <dbReference type="ARBA" id="ARBA00022475"/>
    </source>
</evidence>
<dbReference type="InterPro" id="IPR035965">
    <property type="entry name" value="PAS-like_dom_sf"/>
</dbReference>
<keyword evidence="7 14" id="KW-0812">Transmembrane</keyword>
<dbReference type="SUPFAM" id="SSF55874">
    <property type="entry name" value="ATPase domain of HSP90 chaperone/DNA topoisomerase II/histidine kinase"/>
    <property type="match status" value="1"/>
</dbReference>
<dbReference type="Gene3D" id="1.10.287.130">
    <property type="match status" value="1"/>
</dbReference>
<evidence type="ECO:0000256" key="3">
    <source>
        <dbReference type="ARBA" id="ARBA00012438"/>
    </source>
</evidence>
<comment type="subcellular location">
    <subcellularLocation>
        <location evidence="2">Cell membrane</location>
        <topology evidence="2">Multi-pass membrane protein</topology>
    </subcellularLocation>
</comment>
<evidence type="ECO:0000256" key="1">
    <source>
        <dbReference type="ARBA" id="ARBA00000085"/>
    </source>
</evidence>
<dbReference type="InterPro" id="IPR000014">
    <property type="entry name" value="PAS"/>
</dbReference>
<evidence type="ECO:0000313" key="17">
    <source>
        <dbReference type="EMBL" id="RAL21109.1"/>
    </source>
</evidence>
<dbReference type="PANTHER" id="PTHR43547:SF3">
    <property type="entry name" value="SENSOR PROTEIN CITS"/>
    <property type="match status" value="1"/>
</dbReference>
<dbReference type="SUPFAM" id="SSF55785">
    <property type="entry name" value="PYP-like sensor domain (PAS domain)"/>
    <property type="match status" value="1"/>
</dbReference>
<dbReference type="Proteomes" id="UP000251213">
    <property type="component" value="Unassembled WGS sequence"/>
</dbReference>
<protein>
    <recommendedName>
        <fullName evidence="3">histidine kinase</fullName>
        <ecNumber evidence="3">2.7.13.3</ecNumber>
    </recommendedName>
</protein>
<feature type="transmembrane region" description="Helical" evidence="14">
    <location>
        <begin position="164"/>
        <end position="186"/>
    </location>
</feature>
<evidence type="ECO:0000256" key="9">
    <source>
        <dbReference type="ARBA" id="ARBA00022777"/>
    </source>
</evidence>
<dbReference type="InterPro" id="IPR013767">
    <property type="entry name" value="PAS_fold"/>
</dbReference>
<dbReference type="Gene3D" id="3.30.450.20">
    <property type="entry name" value="PAS domain"/>
    <property type="match status" value="2"/>
</dbReference>
<dbReference type="PROSITE" id="PS50112">
    <property type="entry name" value="PAS"/>
    <property type="match status" value="1"/>
</dbReference>
<dbReference type="InterPro" id="IPR004358">
    <property type="entry name" value="Sig_transdc_His_kin-like_C"/>
</dbReference>
<evidence type="ECO:0000256" key="7">
    <source>
        <dbReference type="ARBA" id="ARBA00022692"/>
    </source>
</evidence>
<dbReference type="RefSeq" id="WP_113660357.1">
    <property type="nucleotide sequence ID" value="NZ_KZ845681.1"/>
</dbReference>
<dbReference type="AlphaFoldDB" id="A0A364K0T2"/>
<dbReference type="SUPFAM" id="SSF55890">
    <property type="entry name" value="Sporulation response regulatory protein Spo0B"/>
    <property type="match status" value="1"/>
</dbReference>
<keyword evidence="10" id="KW-0067">ATP-binding</keyword>
<dbReference type="InterPro" id="IPR039506">
    <property type="entry name" value="SPOB_a"/>
</dbReference>
<dbReference type="InterPro" id="IPR033463">
    <property type="entry name" value="sCache_3"/>
</dbReference>
<sequence>MIWWISLLLFGIIIFLGSSFYFILISHIENQVGKRALSVAQTLSEIPELRQAFQTEEPSKIIQPLAERIRKKTDAEFIVVGNKQGIRYAHPVPNRLGKKMVGGDNSPVLTKGVSYISKAVGSLGPSVRGKVPVISDQGEIVGVISVGFLISDIQQLSQTYLKQIMIIIFILFFMGIMGAIVLAKYIKRAIFGLEPEEISALYKERNAVIESVREGIIVVNQTGHISLVNHSALEILDLPPQQLAIGKPIQLLLPRTRLLEVLSNGEAELDREVCLFGKQIVVNRLPIRNEMNKVIGVVASFRLKSEMDKLNQELSQVKQFVEALRAQTHEFKNTLYTISGLIQLESYQEAIELITLESKIHEDQITWVMEKFADPWMGAILIGFYNRARELKIHFMIDPESSIETIPKHIPHSTIVSILGNLVTNAFEAVQDQEETNRKVKLFITDIGDSLWFEVEDSGGGVSEEIIPAIFQQGFSTKKGIEGQQRGFGLAKVKQLTTELGGTITIEKGEWEGALFSVTLPKRGDETK</sequence>
<dbReference type="OrthoDB" id="9792686at2"/>
<reference evidence="17 18" key="1">
    <citation type="submission" date="2018-06" db="EMBL/GenBank/DDBJ databases">
        <title>Thermoflavimicrobium daqus sp. nov., a thermophilic microbe isolated from Moutai-flavour Daqu.</title>
        <authorList>
            <person name="Wang X."/>
            <person name="Zhou H."/>
        </authorList>
    </citation>
    <scope>NUCLEOTIDE SEQUENCE [LARGE SCALE GENOMIC DNA]</scope>
    <source>
        <strain evidence="17 18">FBKL4.011</strain>
    </source>
</reference>
<keyword evidence="11 14" id="KW-1133">Transmembrane helix</keyword>
<evidence type="ECO:0000256" key="14">
    <source>
        <dbReference type="SAM" id="Phobius"/>
    </source>
</evidence>
<dbReference type="EMBL" id="QJKK01000019">
    <property type="protein sequence ID" value="RAL21109.1"/>
    <property type="molecule type" value="Genomic_DNA"/>
</dbReference>
<dbReference type="PANTHER" id="PTHR43547">
    <property type="entry name" value="TWO-COMPONENT HISTIDINE KINASE"/>
    <property type="match status" value="1"/>
</dbReference>
<dbReference type="Pfam" id="PF14689">
    <property type="entry name" value="SPOB_a"/>
    <property type="match status" value="1"/>
</dbReference>
<evidence type="ECO:0000256" key="2">
    <source>
        <dbReference type="ARBA" id="ARBA00004651"/>
    </source>
</evidence>
<dbReference type="Pfam" id="PF00989">
    <property type="entry name" value="PAS"/>
    <property type="match status" value="1"/>
</dbReference>
<feature type="transmembrane region" description="Helical" evidence="14">
    <location>
        <begin position="6"/>
        <end position="25"/>
    </location>
</feature>
<dbReference type="Pfam" id="PF02518">
    <property type="entry name" value="HATPase_c"/>
    <property type="match status" value="1"/>
</dbReference>
<dbReference type="PROSITE" id="PS50109">
    <property type="entry name" value="HIS_KIN"/>
    <property type="match status" value="1"/>
</dbReference>
<comment type="catalytic activity">
    <reaction evidence="1">
        <text>ATP + protein L-histidine = ADP + protein N-phospho-L-histidine.</text>
        <dbReference type="EC" id="2.7.13.3"/>
    </reaction>
</comment>
<keyword evidence="12" id="KW-0902">Two-component regulatory system</keyword>
<dbReference type="EC" id="2.7.13.3" evidence="3"/>
<keyword evidence="6" id="KW-0808">Transferase</keyword>
<keyword evidence="4" id="KW-1003">Cell membrane</keyword>
<evidence type="ECO:0000256" key="5">
    <source>
        <dbReference type="ARBA" id="ARBA00022553"/>
    </source>
</evidence>
<dbReference type="InterPro" id="IPR036890">
    <property type="entry name" value="HATPase_C_sf"/>
</dbReference>
<proteinExistence type="predicted"/>
<feature type="domain" description="PAS" evidence="16">
    <location>
        <begin position="201"/>
        <end position="243"/>
    </location>
</feature>
<reference evidence="17 18" key="2">
    <citation type="submission" date="2018-06" db="EMBL/GenBank/DDBJ databases">
        <authorList>
            <person name="Zhirakovskaya E."/>
        </authorList>
    </citation>
    <scope>NUCLEOTIDE SEQUENCE [LARGE SCALE GENOMIC DNA]</scope>
    <source>
        <strain evidence="17 18">FBKL4.011</strain>
    </source>
</reference>
<dbReference type="InterPro" id="IPR005467">
    <property type="entry name" value="His_kinase_dom"/>
</dbReference>
<keyword evidence="8" id="KW-0547">Nucleotide-binding</keyword>
<evidence type="ECO:0000259" key="15">
    <source>
        <dbReference type="PROSITE" id="PS50109"/>
    </source>
</evidence>
<dbReference type="GO" id="GO:0006355">
    <property type="term" value="P:regulation of DNA-templated transcription"/>
    <property type="evidence" value="ECO:0007669"/>
    <property type="project" value="InterPro"/>
</dbReference>
<dbReference type="CDD" id="cd18773">
    <property type="entry name" value="PDC1_HK_sensor"/>
    <property type="match status" value="1"/>
</dbReference>
<accession>A0A364K0T2</accession>
<dbReference type="FunFam" id="3.30.450.20:FF:000018">
    <property type="entry name" value="Sensor histidine kinase DcuS"/>
    <property type="match status" value="1"/>
</dbReference>
<evidence type="ECO:0000259" key="16">
    <source>
        <dbReference type="PROSITE" id="PS50112"/>
    </source>
</evidence>
<dbReference type="PRINTS" id="PR00344">
    <property type="entry name" value="BCTRLSENSOR"/>
</dbReference>
<dbReference type="SMART" id="SM00387">
    <property type="entry name" value="HATPase_c"/>
    <property type="match status" value="1"/>
</dbReference>
<keyword evidence="5" id="KW-0597">Phosphoprotein</keyword>
<dbReference type="CDD" id="cd00130">
    <property type="entry name" value="PAS"/>
    <property type="match status" value="1"/>
</dbReference>
<evidence type="ECO:0000256" key="12">
    <source>
        <dbReference type="ARBA" id="ARBA00023012"/>
    </source>
</evidence>
<comment type="caution">
    <text evidence="17">The sequence shown here is derived from an EMBL/GenBank/DDBJ whole genome shotgun (WGS) entry which is preliminary data.</text>
</comment>
<dbReference type="InterPro" id="IPR016120">
    <property type="entry name" value="Sig_transdc_His_kin_SpoOB"/>
</dbReference>
<dbReference type="Gene3D" id="3.30.565.10">
    <property type="entry name" value="Histidine kinase-like ATPase, C-terminal domain"/>
    <property type="match status" value="1"/>
</dbReference>
<evidence type="ECO:0000256" key="10">
    <source>
        <dbReference type="ARBA" id="ARBA00022840"/>
    </source>
</evidence>
<evidence type="ECO:0000313" key="18">
    <source>
        <dbReference type="Proteomes" id="UP000251213"/>
    </source>
</evidence>
<evidence type="ECO:0000256" key="8">
    <source>
        <dbReference type="ARBA" id="ARBA00022741"/>
    </source>
</evidence>
<feature type="domain" description="Histidine kinase" evidence="15">
    <location>
        <begin position="326"/>
        <end position="524"/>
    </location>
</feature>
<dbReference type="InterPro" id="IPR029151">
    <property type="entry name" value="Sensor-like_sf"/>
</dbReference>